<keyword evidence="2" id="KW-1185">Reference proteome</keyword>
<dbReference type="AlphaFoldDB" id="H0EVB3"/>
<sequence length="58" mass="6671">MAFVRGGKKQTHPKKLKLRECVIQYLIVEVAKDEEPLSELEIVVTWSSSRTQRATRVS</sequence>
<dbReference type="InParanoid" id="H0EVB3"/>
<evidence type="ECO:0000313" key="2">
    <source>
        <dbReference type="Proteomes" id="UP000005446"/>
    </source>
</evidence>
<dbReference type="EMBL" id="AGUE01000189">
    <property type="protein sequence ID" value="EHK97555.1"/>
    <property type="molecule type" value="Genomic_DNA"/>
</dbReference>
<protein>
    <submittedName>
        <fullName evidence="1">Uncharacterized protein</fullName>
    </submittedName>
</protein>
<reference evidence="1 2" key="1">
    <citation type="journal article" date="2012" name="Eukaryot. Cell">
        <title>Genome sequence of the fungus Glarea lozoyensis: the first genome sequence of a species from the Helotiaceae family.</title>
        <authorList>
            <person name="Youssar L."/>
            <person name="Gruening B.A."/>
            <person name="Erxleben A."/>
            <person name="Guenther S."/>
            <person name="Huettel W."/>
        </authorList>
    </citation>
    <scope>NUCLEOTIDE SEQUENCE [LARGE SCALE GENOMIC DNA]</scope>
    <source>
        <strain evidence="2">ATCC 74030 / MF5533</strain>
    </source>
</reference>
<dbReference type="HOGENOM" id="CLU_2979280_0_0_1"/>
<gene>
    <name evidence="1" type="ORF">M7I_6708</name>
</gene>
<dbReference type="Proteomes" id="UP000005446">
    <property type="component" value="Unassembled WGS sequence"/>
</dbReference>
<accession>H0EVB3</accession>
<evidence type="ECO:0000313" key="1">
    <source>
        <dbReference type="EMBL" id="EHK97555.1"/>
    </source>
</evidence>
<proteinExistence type="predicted"/>
<comment type="caution">
    <text evidence="1">The sequence shown here is derived from an EMBL/GenBank/DDBJ whole genome shotgun (WGS) entry which is preliminary data.</text>
</comment>
<organism evidence="1 2">
    <name type="scientific">Glarea lozoyensis (strain ATCC 74030 / MF5533)</name>
    <dbReference type="NCBI Taxonomy" id="1104152"/>
    <lineage>
        <taxon>Eukaryota</taxon>
        <taxon>Fungi</taxon>
        <taxon>Dikarya</taxon>
        <taxon>Ascomycota</taxon>
        <taxon>Pezizomycotina</taxon>
        <taxon>Leotiomycetes</taxon>
        <taxon>Helotiales</taxon>
        <taxon>Helotiaceae</taxon>
        <taxon>Glarea</taxon>
    </lineage>
</organism>
<name>H0EVB3_GLAL7</name>